<evidence type="ECO:0000313" key="1">
    <source>
        <dbReference type="EMBL" id="EFM01682.1"/>
    </source>
</evidence>
<accession>E0NT67</accession>
<protein>
    <submittedName>
        <fullName evidence="1">Uncharacterized protein</fullName>
    </submittedName>
</protein>
<name>E0NT67_9BACT</name>
<evidence type="ECO:0000313" key="2">
    <source>
        <dbReference type="Proteomes" id="UP000004394"/>
    </source>
</evidence>
<dbReference type="EMBL" id="AEEI01000046">
    <property type="protein sequence ID" value="EFM01682.1"/>
    <property type="molecule type" value="Genomic_DNA"/>
</dbReference>
<dbReference type="Proteomes" id="UP000004394">
    <property type="component" value="Unassembled WGS sequence"/>
</dbReference>
<organism evidence="1 2">
    <name type="scientific">Hoylesella marshii DSM 16973 = JCM 13450</name>
    <dbReference type="NCBI Taxonomy" id="862515"/>
    <lineage>
        <taxon>Bacteria</taxon>
        <taxon>Pseudomonadati</taxon>
        <taxon>Bacteroidota</taxon>
        <taxon>Bacteroidia</taxon>
        <taxon>Bacteroidales</taxon>
        <taxon>Prevotellaceae</taxon>
        <taxon>Hoylesella</taxon>
    </lineage>
</organism>
<sequence>MTYLTPHVITIGYCCAASSYDEEGNRVVTRHKKSRHLYNQMSGL</sequence>
<proteinExistence type="predicted"/>
<dbReference type="BioCyc" id="PMAR862515-HMP:GMOO-1392-MONOMER"/>
<dbReference type="AlphaFoldDB" id="E0NT67"/>
<dbReference type="HOGENOM" id="CLU_3220167_0_0_10"/>
<comment type="caution">
    <text evidence="1">The sequence shown here is derived from an EMBL/GenBank/DDBJ whole genome shotgun (WGS) entry which is preliminary data.</text>
</comment>
<keyword evidence="2" id="KW-1185">Reference proteome</keyword>
<gene>
    <name evidence="1" type="ORF">HMPREF0658_1369</name>
</gene>
<reference evidence="1" key="1">
    <citation type="submission" date="2010-07" db="EMBL/GenBank/DDBJ databases">
        <authorList>
            <person name="Muzny D."/>
            <person name="Qin X."/>
            <person name="Deng J."/>
            <person name="Jiang H."/>
            <person name="Liu Y."/>
            <person name="Qu J."/>
            <person name="Song X.-Z."/>
            <person name="Zhang L."/>
            <person name="Thornton R."/>
            <person name="Coyle M."/>
            <person name="Francisco L."/>
            <person name="Jackson L."/>
            <person name="Javaid M."/>
            <person name="Korchina V."/>
            <person name="Kovar C."/>
            <person name="Mata R."/>
            <person name="Mathew T."/>
            <person name="Ngo R."/>
            <person name="Nguyen L."/>
            <person name="Nguyen N."/>
            <person name="Okwuonu G."/>
            <person name="Ongeri F."/>
            <person name="Pham C."/>
            <person name="Simmons D."/>
            <person name="Wilczek-Boney K."/>
            <person name="Hale W."/>
            <person name="Jakkamsetti A."/>
            <person name="Pham P."/>
            <person name="Ruth R."/>
            <person name="San Lucas F."/>
            <person name="Warren J."/>
            <person name="Zhang J."/>
            <person name="Zhao Z."/>
            <person name="Zhou C."/>
            <person name="Zhu D."/>
            <person name="Lee S."/>
            <person name="Bess C."/>
            <person name="Blankenburg K."/>
            <person name="Forbes L."/>
            <person name="Fu Q."/>
            <person name="Gubbala S."/>
            <person name="Hirani K."/>
            <person name="Jayaseelan J.C."/>
            <person name="Lara F."/>
            <person name="Munidasa M."/>
            <person name="Palculict T."/>
            <person name="Patil S."/>
            <person name="Pu L.-L."/>
            <person name="Saada N."/>
            <person name="Tang L."/>
            <person name="Weissenberger G."/>
            <person name="Zhu Y."/>
            <person name="Hemphill L."/>
            <person name="Shang Y."/>
            <person name="Youmans B."/>
            <person name="Ayvaz T."/>
            <person name="Ross M."/>
            <person name="Santibanez J."/>
            <person name="Aqrawi P."/>
            <person name="Gross S."/>
            <person name="Joshi V."/>
            <person name="Fowler G."/>
            <person name="Nazareth L."/>
            <person name="Reid J."/>
            <person name="Worley K."/>
            <person name="Petrosino J."/>
            <person name="Highlander S."/>
            <person name="Gibbs R."/>
        </authorList>
    </citation>
    <scope>NUCLEOTIDE SEQUENCE [LARGE SCALE GENOMIC DNA]</scope>
    <source>
        <strain evidence="1">DSM 16973</strain>
    </source>
</reference>